<dbReference type="GO" id="GO:0008967">
    <property type="term" value="F:phosphoglycolate phosphatase activity"/>
    <property type="evidence" value="ECO:0007669"/>
    <property type="project" value="TreeGrafter"/>
</dbReference>
<reference evidence="2" key="1">
    <citation type="submission" date="2017-09" db="EMBL/GenBank/DDBJ databases">
        <title>Depth-based differentiation of microbial function through sediment-hosted aquifers and enrichment of novel symbionts in the deep terrestrial subsurface.</title>
        <authorList>
            <person name="Probst A.J."/>
            <person name="Ladd B."/>
            <person name="Jarett J.K."/>
            <person name="Geller-Mcgrath D.E."/>
            <person name="Sieber C.M.K."/>
            <person name="Emerson J.B."/>
            <person name="Anantharaman K."/>
            <person name="Thomas B.C."/>
            <person name="Malmstrom R."/>
            <person name="Stieglmeier M."/>
            <person name="Klingl A."/>
            <person name="Woyke T."/>
            <person name="Ryan C.M."/>
            <person name="Banfield J.F."/>
        </authorList>
    </citation>
    <scope>NUCLEOTIDE SEQUENCE [LARGE SCALE GENOMIC DNA]</scope>
</reference>
<dbReference type="EMBL" id="PEZT01000009">
    <property type="protein sequence ID" value="PIS09463.1"/>
    <property type="molecule type" value="Genomic_DNA"/>
</dbReference>
<dbReference type="Gene3D" id="1.10.150.240">
    <property type="entry name" value="Putative phosphatase, domain 2"/>
    <property type="match status" value="1"/>
</dbReference>
<comment type="caution">
    <text evidence="1">The sequence shown here is derived from an EMBL/GenBank/DDBJ whole genome shotgun (WGS) entry which is preliminary data.</text>
</comment>
<dbReference type="AlphaFoldDB" id="A0A2H0W9Y7"/>
<evidence type="ECO:0008006" key="3">
    <source>
        <dbReference type="Google" id="ProtNLM"/>
    </source>
</evidence>
<organism evidence="1 2">
    <name type="scientific">Candidatus Beckwithbacteria bacterium CG10_big_fil_rev_8_21_14_0_10_34_10</name>
    <dbReference type="NCBI Taxonomy" id="1974495"/>
    <lineage>
        <taxon>Bacteria</taxon>
        <taxon>Candidatus Beckwithiibacteriota</taxon>
    </lineage>
</organism>
<dbReference type="GO" id="GO:0006281">
    <property type="term" value="P:DNA repair"/>
    <property type="evidence" value="ECO:0007669"/>
    <property type="project" value="TreeGrafter"/>
</dbReference>
<dbReference type="InterPro" id="IPR023214">
    <property type="entry name" value="HAD_sf"/>
</dbReference>
<dbReference type="SFLD" id="SFLDG01135">
    <property type="entry name" value="C1.5.6:_HAD__Beta-PGM__Phospha"/>
    <property type="match status" value="1"/>
</dbReference>
<protein>
    <recommendedName>
        <fullName evidence="3">HAD family hydrolase</fullName>
    </recommendedName>
</protein>
<sequence length="219" mass="25287">MIKAIFFDLDGTLINSLPLFIKAYDLALKEQGFTFPKKEVASTCFGKTEAAICQKLNIPDKTKQFKKTYFTGLKRHLKEGKLFNNVLETLNLCVEKQINLAIISFAYRWYVDKMIKRLNLKKYFNPIISFNDVKNPKPNPEAVILACKKLNLQPQHTIVVGDSKSDILMGKAKGCKTVLFYKKGYDLFYDLQTLKESHPDKIVKNFRELKKLILKNKIL</sequence>
<dbReference type="InterPro" id="IPR050155">
    <property type="entry name" value="HAD-like_hydrolase_sf"/>
</dbReference>
<dbReference type="InterPro" id="IPR023198">
    <property type="entry name" value="PGP-like_dom2"/>
</dbReference>
<dbReference type="PANTHER" id="PTHR43434">
    <property type="entry name" value="PHOSPHOGLYCOLATE PHOSPHATASE"/>
    <property type="match status" value="1"/>
</dbReference>
<accession>A0A2H0W9Y7</accession>
<dbReference type="GO" id="GO:0005829">
    <property type="term" value="C:cytosol"/>
    <property type="evidence" value="ECO:0007669"/>
    <property type="project" value="TreeGrafter"/>
</dbReference>
<dbReference type="PANTHER" id="PTHR43434:SF1">
    <property type="entry name" value="PHOSPHOGLYCOLATE PHOSPHATASE"/>
    <property type="match status" value="1"/>
</dbReference>
<dbReference type="NCBIfam" id="TIGR01509">
    <property type="entry name" value="HAD-SF-IA-v3"/>
    <property type="match status" value="1"/>
</dbReference>
<dbReference type="SFLD" id="SFLDS00003">
    <property type="entry name" value="Haloacid_Dehalogenase"/>
    <property type="match status" value="1"/>
</dbReference>
<dbReference type="Pfam" id="PF13419">
    <property type="entry name" value="HAD_2"/>
    <property type="match status" value="1"/>
</dbReference>
<dbReference type="InterPro" id="IPR006439">
    <property type="entry name" value="HAD-SF_hydro_IA"/>
</dbReference>
<dbReference type="InterPro" id="IPR041492">
    <property type="entry name" value="HAD_2"/>
</dbReference>
<proteinExistence type="predicted"/>
<gene>
    <name evidence="1" type="ORF">COT75_01535</name>
</gene>
<dbReference type="InterPro" id="IPR036412">
    <property type="entry name" value="HAD-like_sf"/>
</dbReference>
<dbReference type="Proteomes" id="UP000230093">
    <property type="component" value="Unassembled WGS sequence"/>
</dbReference>
<name>A0A2H0W9Y7_9BACT</name>
<evidence type="ECO:0000313" key="1">
    <source>
        <dbReference type="EMBL" id="PIS09463.1"/>
    </source>
</evidence>
<dbReference type="SFLD" id="SFLDG01129">
    <property type="entry name" value="C1.5:_HAD__Beta-PGM__Phosphata"/>
    <property type="match status" value="1"/>
</dbReference>
<dbReference type="SUPFAM" id="SSF56784">
    <property type="entry name" value="HAD-like"/>
    <property type="match status" value="1"/>
</dbReference>
<dbReference type="NCBIfam" id="TIGR01549">
    <property type="entry name" value="HAD-SF-IA-v1"/>
    <property type="match status" value="1"/>
</dbReference>
<evidence type="ECO:0000313" key="2">
    <source>
        <dbReference type="Proteomes" id="UP000230093"/>
    </source>
</evidence>
<dbReference type="Gene3D" id="3.40.50.1000">
    <property type="entry name" value="HAD superfamily/HAD-like"/>
    <property type="match status" value="1"/>
</dbReference>